<sequence length="46" mass="5607">MRRRRDKMEIKFRDRITSKRSNYMNKELTLTLPISKIGLLRQIISV</sequence>
<dbReference type="AlphaFoldDB" id="A0A2U3RM95"/>
<organism evidence="1 2">
    <name type="scientific">Orientia tsutsugamushi</name>
    <name type="common">Rickettsia tsutsugamushi</name>
    <dbReference type="NCBI Taxonomy" id="784"/>
    <lineage>
        <taxon>Bacteria</taxon>
        <taxon>Pseudomonadati</taxon>
        <taxon>Pseudomonadota</taxon>
        <taxon>Alphaproteobacteria</taxon>
        <taxon>Rickettsiales</taxon>
        <taxon>Rickettsiaceae</taxon>
        <taxon>Rickettsieae</taxon>
        <taxon>Orientia</taxon>
    </lineage>
</organism>
<accession>A0A2U3RM95</accession>
<proteinExistence type="predicted"/>
<evidence type="ECO:0000313" key="1">
    <source>
        <dbReference type="EMBL" id="SPR14359.1"/>
    </source>
</evidence>
<protein>
    <submittedName>
        <fullName evidence="1">Uncharacterized protein</fullName>
    </submittedName>
</protein>
<evidence type="ECO:0000313" key="2">
    <source>
        <dbReference type="Proteomes" id="UP000245243"/>
    </source>
</evidence>
<name>A0A2U3RM95_ORITS</name>
<dbReference type="EMBL" id="LS398548">
    <property type="protein sequence ID" value="SPR14359.1"/>
    <property type="molecule type" value="Genomic_DNA"/>
</dbReference>
<gene>
    <name evidence="1" type="ORF">KARP_00222</name>
</gene>
<dbReference type="Proteomes" id="UP000245243">
    <property type="component" value="Chromosome I"/>
</dbReference>
<reference evidence="2" key="1">
    <citation type="submission" date="2018-03" db="EMBL/GenBank/DDBJ databases">
        <authorList>
            <person name="Batty M. E."/>
            <person name="Batty M E."/>
        </authorList>
    </citation>
    <scope>NUCLEOTIDE SEQUENCE [LARGE SCALE GENOMIC DNA]</scope>
</reference>